<dbReference type="InterPro" id="IPR001245">
    <property type="entry name" value="Ser-Thr/Tyr_kinase_cat_dom"/>
</dbReference>
<protein>
    <recommendedName>
        <fullName evidence="1">Serine-threonine/tyrosine-protein kinase catalytic domain-containing protein</fullName>
    </recommendedName>
</protein>
<dbReference type="Pfam" id="PF07714">
    <property type="entry name" value="PK_Tyr_Ser-Thr"/>
    <property type="match status" value="1"/>
</dbReference>
<evidence type="ECO:0000313" key="3">
    <source>
        <dbReference type="Proteomes" id="UP001227230"/>
    </source>
</evidence>
<organism evidence="2 3">
    <name type="scientific">Vitis vinifera</name>
    <name type="common">Grape</name>
    <dbReference type="NCBI Taxonomy" id="29760"/>
    <lineage>
        <taxon>Eukaryota</taxon>
        <taxon>Viridiplantae</taxon>
        <taxon>Streptophyta</taxon>
        <taxon>Embryophyta</taxon>
        <taxon>Tracheophyta</taxon>
        <taxon>Spermatophyta</taxon>
        <taxon>Magnoliopsida</taxon>
        <taxon>eudicotyledons</taxon>
        <taxon>Gunneridae</taxon>
        <taxon>Pentapetalae</taxon>
        <taxon>rosids</taxon>
        <taxon>Vitales</taxon>
        <taxon>Vitaceae</taxon>
        <taxon>Viteae</taxon>
        <taxon>Vitis</taxon>
    </lineage>
</organism>
<reference evidence="2 3" key="1">
    <citation type="journal article" date="2023" name="Hortic Res">
        <title>The complete reference genome for grapevine (Vitis vinifera L.) genetics and breeding.</title>
        <authorList>
            <person name="Shi X."/>
            <person name="Cao S."/>
            <person name="Wang X."/>
            <person name="Huang S."/>
            <person name="Wang Y."/>
            <person name="Liu Z."/>
            <person name="Liu W."/>
            <person name="Leng X."/>
            <person name="Peng Y."/>
            <person name="Wang N."/>
            <person name="Wang Y."/>
            <person name="Ma Z."/>
            <person name="Xu X."/>
            <person name="Zhang F."/>
            <person name="Xue H."/>
            <person name="Zhong H."/>
            <person name="Wang Y."/>
            <person name="Zhang K."/>
            <person name="Velt A."/>
            <person name="Avia K."/>
            <person name="Holtgrawe D."/>
            <person name="Grimplet J."/>
            <person name="Matus J.T."/>
            <person name="Ware D."/>
            <person name="Wu X."/>
            <person name="Wang H."/>
            <person name="Liu C."/>
            <person name="Fang Y."/>
            <person name="Rustenholz C."/>
            <person name="Cheng Z."/>
            <person name="Xiao H."/>
            <person name="Zhou Y."/>
        </authorList>
    </citation>
    <scope>NUCLEOTIDE SEQUENCE [LARGE SCALE GENOMIC DNA]</scope>
    <source>
        <strain evidence="3">cv. Pinot noir / PN40024</strain>
        <tissue evidence="2">Leaf</tissue>
    </source>
</reference>
<name>A0ABY9CLW4_VITVI</name>
<evidence type="ECO:0000259" key="1">
    <source>
        <dbReference type="Pfam" id="PF07714"/>
    </source>
</evidence>
<gene>
    <name evidence="2" type="ORF">VitviT2T_015215</name>
</gene>
<sequence>MGTMAAKVVWKDEVLPYDHDEISGEKATAYILQRMQYSSEKAMSLPSSPHGGRAFRSSTSLWNLLKNGILISLNKLLELELGLDILGKFFVAFGMGQIHLRHPNVILFLGACMKPPHLSMITEYMEMGSLHYVIHGSGQKRILSWRRRLKMLCDICSAHL</sequence>
<dbReference type="InterPro" id="IPR011009">
    <property type="entry name" value="Kinase-like_dom_sf"/>
</dbReference>
<keyword evidence="3" id="KW-1185">Reference proteome</keyword>
<dbReference type="Proteomes" id="UP001227230">
    <property type="component" value="Chromosome 10"/>
</dbReference>
<feature type="domain" description="Serine-threonine/tyrosine-protein kinase catalytic" evidence="1">
    <location>
        <begin position="99"/>
        <end position="158"/>
    </location>
</feature>
<dbReference type="InterPro" id="IPR050167">
    <property type="entry name" value="Ser_Thr_protein_kinase"/>
</dbReference>
<dbReference type="SUPFAM" id="SSF56112">
    <property type="entry name" value="Protein kinase-like (PK-like)"/>
    <property type="match status" value="1"/>
</dbReference>
<dbReference type="PANTHER" id="PTHR23257:SF821">
    <property type="entry name" value="ATP BINDING PROTEIN"/>
    <property type="match status" value="1"/>
</dbReference>
<dbReference type="EMBL" id="CP126657">
    <property type="protein sequence ID" value="WJZ96538.1"/>
    <property type="molecule type" value="Genomic_DNA"/>
</dbReference>
<proteinExistence type="predicted"/>
<accession>A0ABY9CLW4</accession>
<evidence type="ECO:0000313" key="2">
    <source>
        <dbReference type="EMBL" id="WJZ96538.1"/>
    </source>
</evidence>
<dbReference type="PANTHER" id="PTHR23257">
    <property type="entry name" value="SERINE-THREONINE PROTEIN KINASE"/>
    <property type="match status" value="1"/>
</dbReference>
<dbReference type="Gene3D" id="1.10.510.10">
    <property type="entry name" value="Transferase(Phosphotransferase) domain 1"/>
    <property type="match status" value="1"/>
</dbReference>